<feature type="domain" description="Ribosome maturation factor RimM PRC barrel" evidence="3">
    <location>
        <begin position="107"/>
        <end position="171"/>
    </location>
</feature>
<reference evidence="4 5" key="1">
    <citation type="journal article" date="2017" name="Genome Biol. Evol.">
        <title>Comparative Genomic Analysis Identifies a Campylobacter Clade Deficient in Selenium Metabolism.</title>
        <authorList>
            <person name="Miller W.G."/>
            <person name="Yee E."/>
            <person name="Lopes B.S."/>
            <person name="Chapman M.H."/>
            <person name="Huynh S."/>
            <person name="Bono J.L."/>
            <person name="Parker C.T."/>
            <person name="Strachan N.J.C."/>
            <person name="Forbes K.J."/>
        </authorList>
    </citation>
    <scope>NUCLEOTIDE SEQUENCE [LARGE SCALE GENOMIC DNA]</scope>
    <source>
        <strain evidence="4 5">NCTC 13003</strain>
    </source>
</reference>
<comment type="subcellular location">
    <subcellularLocation>
        <location evidence="1">Cytoplasm</location>
    </subcellularLocation>
</comment>
<dbReference type="InterPro" id="IPR056792">
    <property type="entry name" value="PRC_RimM"/>
</dbReference>
<accession>A0A1X9STD9</accession>
<comment type="domain">
    <text evidence="1">The PRC barrel domain binds ribosomal protein uS19.</text>
</comment>
<sequence>MKSDLVEVCILGKTVGLKGALKLHNRSDFIEQYKKGAKFYDKFGNLLSIKSYEPSNSLVIFDGFESIEVAKELVNRVLYRTVEDTKKSCKLKKDEYFYFDIIDSMVYEGEILLGKIDDILEVGAGFLFDIKTSTELISKGLTKQFYIPYQDNFIIKIDINSKRVDVKNSMDILLNS</sequence>
<dbReference type="Pfam" id="PF01782">
    <property type="entry name" value="RimM"/>
    <property type="match status" value="1"/>
</dbReference>
<dbReference type="Gene3D" id="2.40.30.60">
    <property type="entry name" value="RimM"/>
    <property type="match status" value="1"/>
</dbReference>
<dbReference type="PANTHER" id="PTHR33692:SF1">
    <property type="entry name" value="RIBOSOME MATURATION FACTOR RIMM"/>
    <property type="match status" value="1"/>
</dbReference>
<dbReference type="AlphaFoldDB" id="A0A1X9STD9"/>
<evidence type="ECO:0000313" key="4">
    <source>
        <dbReference type="EMBL" id="ARQ99445.1"/>
    </source>
</evidence>
<dbReference type="STRING" id="1660064.CIGN_1177"/>
<dbReference type="SUPFAM" id="SSF50447">
    <property type="entry name" value="Translation proteins"/>
    <property type="match status" value="1"/>
</dbReference>
<evidence type="ECO:0000256" key="1">
    <source>
        <dbReference type="HAMAP-Rule" id="MF_00014"/>
    </source>
</evidence>
<dbReference type="Gene3D" id="2.30.30.240">
    <property type="entry name" value="PRC-barrel domain"/>
    <property type="match status" value="1"/>
</dbReference>
<gene>
    <name evidence="1 4" type="primary">rimM</name>
    <name evidence="4" type="ORF">CIGN_1177</name>
</gene>
<keyword evidence="1" id="KW-0690">Ribosome biogenesis</keyword>
<dbReference type="GO" id="GO:0005840">
    <property type="term" value="C:ribosome"/>
    <property type="evidence" value="ECO:0007669"/>
    <property type="project" value="InterPro"/>
</dbReference>
<dbReference type="GO" id="GO:0005737">
    <property type="term" value="C:cytoplasm"/>
    <property type="evidence" value="ECO:0007669"/>
    <property type="project" value="UniProtKB-SubCell"/>
</dbReference>
<dbReference type="KEGG" id="cdev:CIGN_1177"/>
<name>A0A1X9STD9_9BACT</name>
<dbReference type="EMBL" id="CP018788">
    <property type="protein sequence ID" value="ARQ99445.1"/>
    <property type="molecule type" value="Genomic_DNA"/>
</dbReference>
<comment type="similarity">
    <text evidence="1">Belongs to the RimM family.</text>
</comment>
<feature type="domain" description="RimM N-terminal" evidence="2">
    <location>
        <begin position="11"/>
        <end position="80"/>
    </location>
</feature>
<dbReference type="NCBIfam" id="TIGR02273">
    <property type="entry name" value="16S_RimM"/>
    <property type="match status" value="1"/>
</dbReference>
<dbReference type="Pfam" id="PF24986">
    <property type="entry name" value="PRC_RimM"/>
    <property type="match status" value="1"/>
</dbReference>
<keyword evidence="1" id="KW-0963">Cytoplasm</keyword>
<dbReference type="InterPro" id="IPR036976">
    <property type="entry name" value="RimM_N_sf"/>
</dbReference>
<dbReference type="PANTHER" id="PTHR33692">
    <property type="entry name" value="RIBOSOME MATURATION FACTOR RIMM"/>
    <property type="match status" value="1"/>
</dbReference>
<dbReference type="GO" id="GO:0042274">
    <property type="term" value="P:ribosomal small subunit biogenesis"/>
    <property type="evidence" value="ECO:0007669"/>
    <property type="project" value="UniProtKB-UniRule"/>
</dbReference>
<evidence type="ECO:0000313" key="5">
    <source>
        <dbReference type="Proteomes" id="UP000194309"/>
    </source>
</evidence>
<dbReference type="InterPro" id="IPR011033">
    <property type="entry name" value="PRC_barrel-like_sf"/>
</dbReference>
<comment type="subunit">
    <text evidence="1">Binds ribosomal protein uS19.</text>
</comment>
<dbReference type="GO" id="GO:0006364">
    <property type="term" value="P:rRNA processing"/>
    <property type="evidence" value="ECO:0007669"/>
    <property type="project" value="UniProtKB-UniRule"/>
</dbReference>
<comment type="function">
    <text evidence="1">An accessory protein needed during the final step in the assembly of 30S ribosomal subunit, possibly for assembly of the head region. Essential for efficient processing of 16S rRNA. May be needed both before and after RbfA during the maturation of 16S rRNA. It has affinity for free ribosomal 30S subunits but not for 70S ribosomes.</text>
</comment>
<dbReference type="HAMAP" id="MF_00014">
    <property type="entry name" value="Ribosome_mat_RimM"/>
    <property type="match status" value="1"/>
</dbReference>
<accession>A0A381DA54</accession>
<dbReference type="Proteomes" id="UP000194309">
    <property type="component" value="Chromosome"/>
</dbReference>
<keyword evidence="1" id="KW-0143">Chaperone</keyword>
<dbReference type="InterPro" id="IPR009000">
    <property type="entry name" value="Transl_B-barrel_sf"/>
</dbReference>
<evidence type="ECO:0000259" key="3">
    <source>
        <dbReference type="Pfam" id="PF24986"/>
    </source>
</evidence>
<dbReference type="InterPro" id="IPR002676">
    <property type="entry name" value="RimM_N"/>
</dbReference>
<organism evidence="4 5">
    <name type="scientific">Campylobacter devanensis</name>
    <dbReference type="NCBI Taxonomy" id="3161138"/>
    <lineage>
        <taxon>Bacteria</taxon>
        <taxon>Pseudomonadati</taxon>
        <taxon>Campylobacterota</taxon>
        <taxon>Epsilonproteobacteria</taxon>
        <taxon>Campylobacterales</taxon>
        <taxon>Campylobacteraceae</taxon>
        <taxon>Campylobacter</taxon>
    </lineage>
</organism>
<evidence type="ECO:0000259" key="2">
    <source>
        <dbReference type="Pfam" id="PF01782"/>
    </source>
</evidence>
<dbReference type="SUPFAM" id="SSF50346">
    <property type="entry name" value="PRC-barrel domain"/>
    <property type="match status" value="1"/>
</dbReference>
<keyword evidence="1" id="KW-0698">rRNA processing</keyword>
<proteinExistence type="inferred from homology"/>
<protein>
    <recommendedName>
        <fullName evidence="1">Ribosome maturation factor RimM</fullName>
    </recommendedName>
</protein>
<dbReference type="OrthoDB" id="9810331at2"/>
<dbReference type="GO" id="GO:0043022">
    <property type="term" value="F:ribosome binding"/>
    <property type="evidence" value="ECO:0007669"/>
    <property type="project" value="InterPro"/>
</dbReference>
<dbReference type="InterPro" id="IPR011961">
    <property type="entry name" value="RimM"/>
</dbReference>
<keyword evidence="5" id="KW-1185">Reference proteome</keyword>